<keyword evidence="2" id="KW-1185">Reference proteome</keyword>
<organism evidence="1 2">
    <name type="scientific">Umezawaea tangerina</name>
    <dbReference type="NCBI Taxonomy" id="84725"/>
    <lineage>
        <taxon>Bacteria</taxon>
        <taxon>Bacillati</taxon>
        <taxon>Actinomycetota</taxon>
        <taxon>Actinomycetes</taxon>
        <taxon>Pseudonocardiales</taxon>
        <taxon>Pseudonocardiaceae</taxon>
        <taxon>Umezawaea</taxon>
    </lineage>
</organism>
<dbReference type="RefSeq" id="WP_106185783.1">
    <property type="nucleotide sequence ID" value="NZ_PVTF01000001.1"/>
</dbReference>
<dbReference type="AlphaFoldDB" id="A0A2T0TME0"/>
<dbReference type="EMBL" id="PVTF01000001">
    <property type="protein sequence ID" value="PRY46836.1"/>
    <property type="molecule type" value="Genomic_DNA"/>
</dbReference>
<evidence type="ECO:0000313" key="2">
    <source>
        <dbReference type="Proteomes" id="UP000239494"/>
    </source>
</evidence>
<protein>
    <recommendedName>
        <fullName evidence="3">Excreted virulence factor EspC (Type VII ESX diderm)</fullName>
    </recommendedName>
</protein>
<evidence type="ECO:0008006" key="3">
    <source>
        <dbReference type="Google" id="ProtNLM"/>
    </source>
</evidence>
<gene>
    <name evidence="1" type="ORF">CLV43_1011117</name>
</gene>
<dbReference type="Proteomes" id="UP000239494">
    <property type="component" value="Unassembled WGS sequence"/>
</dbReference>
<evidence type="ECO:0000313" key="1">
    <source>
        <dbReference type="EMBL" id="PRY46836.1"/>
    </source>
</evidence>
<comment type="caution">
    <text evidence="1">The sequence shown here is derived from an EMBL/GenBank/DDBJ whole genome shotgun (WGS) entry which is preliminary data.</text>
</comment>
<sequence>MYTQESSSAGGWQVEPDQVKDFALAVAEVRGHFEAMRRDAEELMHPANTPHMGTSPVGSALSDKFTDRLAGADGLLDQLGVALDRMGEFVTSAEQTAARYRADDANAAHSLRTT</sequence>
<accession>A0A2T0TME0</accession>
<reference evidence="1 2" key="1">
    <citation type="submission" date="2018-03" db="EMBL/GenBank/DDBJ databases">
        <title>Genomic Encyclopedia of Archaeal and Bacterial Type Strains, Phase II (KMG-II): from individual species to whole genera.</title>
        <authorList>
            <person name="Goeker M."/>
        </authorList>
    </citation>
    <scope>NUCLEOTIDE SEQUENCE [LARGE SCALE GENOMIC DNA]</scope>
    <source>
        <strain evidence="1 2">DSM 44720</strain>
    </source>
</reference>
<proteinExistence type="predicted"/>
<dbReference type="OrthoDB" id="3697109at2"/>
<name>A0A2T0TME0_9PSEU</name>